<evidence type="ECO:0000313" key="3">
    <source>
        <dbReference type="Proteomes" id="UP000252355"/>
    </source>
</evidence>
<name>A0A367ZNY9_9BACT</name>
<evidence type="ECO:0000313" key="2">
    <source>
        <dbReference type="EMBL" id="RCK79838.1"/>
    </source>
</evidence>
<gene>
    <name evidence="2" type="ORF">OZSIB_3992</name>
</gene>
<evidence type="ECO:0000259" key="1">
    <source>
        <dbReference type="Pfam" id="PF13360"/>
    </source>
</evidence>
<accession>A0A367ZNY9</accession>
<dbReference type="SUPFAM" id="SSF50998">
    <property type="entry name" value="Quinoprotein alcohol dehydrogenase-like"/>
    <property type="match status" value="1"/>
</dbReference>
<dbReference type="AlphaFoldDB" id="A0A367ZNY9"/>
<dbReference type="SUPFAM" id="SSF63829">
    <property type="entry name" value="Calcium-dependent phosphotriesterase"/>
    <property type="match status" value="1"/>
</dbReference>
<dbReference type="InterPro" id="IPR011047">
    <property type="entry name" value="Quinoprotein_ADH-like_sf"/>
</dbReference>
<reference evidence="2 3" key="1">
    <citation type="submission" date="2018-05" db="EMBL/GenBank/DDBJ databases">
        <title>A metagenomic window into the 2 km-deep terrestrial subsurface aquifer revealed taxonomically and functionally diverse microbial community comprising novel uncultured bacterial lineages.</title>
        <authorList>
            <person name="Kadnikov V.V."/>
            <person name="Mardanov A.V."/>
            <person name="Beletsky A.V."/>
            <person name="Banks D."/>
            <person name="Pimenov N.V."/>
            <person name="Frank Y.A."/>
            <person name="Karnachuk O.V."/>
            <person name="Ravin N.V."/>
        </authorList>
    </citation>
    <scope>NUCLEOTIDE SEQUENCE [LARGE SCALE GENOMIC DNA]</scope>
    <source>
        <strain evidence="2">BY5</strain>
    </source>
</reference>
<comment type="caution">
    <text evidence="2">The sequence shown here is derived from an EMBL/GenBank/DDBJ whole genome shotgun (WGS) entry which is preliminary data.</text>
</comment>
<dbReference type="Proteomes" id="UP000252355">
    <property type="component" value="Unassembled WGS sequence"/>
</dbReference>
<sequence>MTGKDHPSSAGMPAKLAFHEAWRTQTGPLKLAAATGTRQGGVVVGADGALSWIDHRGQALWRADVGGVFRSVSASETQEVLAVLDGGSAMLLDATGQVQWKKRVFPAMSGIISGSGQHFAFLTRDPTVILADRASRPRWTYRNLLKLPAALAITHDGELVAFACQDERGEGLAIVARSGQPAASFLGLDPVIDVAITADGEHVFALDRAGGVFGFHVPTSAGVWRARVPFEAAGLSHAAETRQTLVYSRHGHLCLLDDHGFPLWEDDLGGTLLTARLSQDGQTIWLATAEGAIVGLQSGAARDLTRAGFAEVVAPPAQPDSCAFQRRWLVELPRAAAGDRPRARLWTGADQVEYALLWDGQAQLTCLNDLGEEIWATRLTGGPVRDLAVDAAADLAIVLSAQGVLGFHLDGSEAFRSLGTFAEVHLFGNGAFLLVDDAGRVSYLANPRHPAHPLPISEPIRRLVGTPTQAALQGHAGIHLLDAEGVVRATVPTGGAGSHLGLLPGAAGWALGGEGGAITFHAWTGEVIYRHVVGGGAPVALAFHPGEDVVFVAWDKSAELLVIQNRLKSRIRVPLPGPVARLALHVEGVVGATTLDELLLIDVLGTLRARYPYPDRVLEVLPSASRADFHLLAEGGFGRFAVRKQGAVPAGSPATGEGGEG</sequence>
<organism evidence="2 3">
    <name type="scientific">Candidatus Ozemobacter sibiricus</name>
    <dbReference type="NCBI Taxonomy" id="2268124"/>
    <lineage>
        <taxon>Bacteria</taxon>
        <taxon>Candidatus Ozemobacteria</taxon>
        <taxon>Candidatus Ozemobacterales</taxon>
        <taxon>Candidatus Ozemobacteraceae</taxon>
        <taxon>Candidatus Ozemobacter</taxon>
    </lineage>
</organism>
<dbReference type="Gene3D" id="2.130.10.10">
    <property type="entry name" value="YVTN repeat-like/Quinoprotein amine dehydrogenase"/>
    <property type="match status" value="1"/>
</dbReference>
<protein>
    <recommendedName>
        <fullName evidence="1">Pyrrolo-quinoline quinone repeat domain-containing protein</fullName>
    </recommendedName>
</protein>
<proteinExistence type="predicted"/>
<feature type="domain" description="Pyrrolo-quinoline quinone repeat" evidence="1">
    <location>
        <begin position="47"/>
        <end position="180"/>
    </location>
</feature>
<dbReference type="InterPro" id="IPR015943">
    <property type="entry name" value="WD40/YVTN_repeat-like_dom_sf"/>
</dbReference>
<dbReference type="Pfam" id="PF13360">
    <property type="entry name" value="PQQ_2"/>
    <property type="match status" value="1"/>
</dbReference>
<dbReference type="EMBL" id="QOQW01000010">
    <property type="protein sequence ID" value="RCK79838.1"/>
    <property type="molecule type" value="Genomic_DNA"/>
</dbReference>
<dbReference type="InterPro" id="IPR002372">
    <property type="entry name" value="PQQ_rpt_dom"/>
</dbReference>